<dbReference type="GO" id="GO:0046933">
    <property type="term" value="F:proton-transporting ATP synthase activity, rotational mechanism"/>
    <property type="evidence" value="ECO:0007669"/>
    <property type="project" value="InterPro"/>
</dbReference>
<dbReference type="Proteomes" id="UP000441772">
    <property type="component" value="Unassembled WGS sequence"/>
</dbReference>
<dbReference type="Pfam" id="PF02823">
    <property type="entry name" value="ATP-synt_DE_N"/>
    <property type="match status" value="1"/>
</dbReference>
<evidence type="ECO:0000256" key="3">
    <source>
        <dbReference type="ARBA" id="ARBA00022448"/>
    </source>
</evidence>
<accession>A0A6I1GHE9</accession>
<keyword evidence="6" id="KW-0066">ATP synthesis</keyword>
<dbReference type="AlphaFoldDB" id="A0A6I1GHE9"/>
<organism evidence="8 9">
    <name type="scientific">Bifidobacterium leontopitheci</name>
    <dbReference type="NCBI Taxonomy" id="2650774"/>
    <lineage>
        <taxon>Bacteria</taxon>
        <taxon>Bacillati</taxon>
        <taxon>Actinomycetota</taxon>
        <taxon>Actinomycetes</taxon>
        <taxon>Bifidobacteriales</taxon>
        <taxon>Bifidobacteriaceae</taxon>
        <taxon>Bifidobacterium</taxon>
    </lineage>
</organism>
<evidence type="ECO:0000313" key="9">
    <source>
        <dbReference type="Proteomes" id="UP000441772"/>
    </source>
</evidence>
<comment type="subcellular location">
    <subcellularLocation>
        <location evidence="1">Cell membrane</location>
        <topology evidence="1">Peripheral membrane protein</topology>
    </subcellularLocation>
</comment>
<dbReference type="GO" id="GO:0045259">
    <property type="term" value="C:proton-transporting ATP synthase complex"/>
    <property type="evidence" value="ECO:0007669"/>
    <property type="project" value="UniProtKB-KW"/>
</dbReference>
<evidence type="ECO:0000256" key="6">
    <source>
        <dbReference type="ARBA" id="ARBA00023196"/>
    </source>
</evidence>
<evidence type="ECO:0000256" key="4">
    <source>
        <dbReference type="ARBA" id="ARBA00023065"/>
    </source>
</evidence>
<evidence type="ECO:0000256" key="1">
    <source>
        <dbReference type="ARBA" id="ARBA00004202"/>
    </source>
</evidence>
<dbReference type="Gene3D" id="2.60.15.10">
    <property type="entry name" value="F0F1 ATP synthase delta/epsilon subunit, N-terminal"/>
    <property type="match status" value="1"/>
</dbReference>
<protein>
    <submittedName>
        <fullName evidence="8">F0F1 ATP synthase subunit epsilon</fullName>
    </submittedName>
</protein>
<dbReference type="SUPFAM" id="SSF51344">
    <property type="entry name" value="Epsilon subunit of F1F0-ATP synthase N-terminal domain"/>
    <property type="match status" value="1"/>
</dbReference>
<comment type="caution">
    <text evidence="8">The sequence shown here is derived from an EMBL/GenBank/DDBJ whole genome shotgun (WGS) entry which is preliminary data.</text>
</comment>
<dbReference type="InterPro" id="IPR036771">
    <property type="entry name" value="ATPsynth_dsu/esu_N"/>
</dbReference>
<dbReference type="EMBL" id="WBVT01000004">
    <property type="protein sequence ID" value="KAB7791055.1"/>
    <property type="molecule type" value="Genomic_DNA"/>
</dbReference>
<proteinExistence type="inferred from homology"/>
<keyword evidence="4" id="KW-0406">Ion transport</keyword>
<sequence>MSEMADSSQALIQVNIVAADHPVWHGTAKSVTIPASEGGMGILADHEPVLTVIKGGTVSVVDPAGERHAFEVTDGFISFDSNRLTVAVERGRDVVRTTSEPAGDEA</sequence>
<dbReference type="InterPro" id="IPR020546">
    <property type="entry name" value="ATP_synth_F1_dsu/esu_N"/>
</dbReference>
<evidence type="ECO:0000256" key="2">
    <source>
        <dbReference type="ARBA" id="ARBA00005712"/>
    </source>
</evidence>
<evidence type="ECO:0000313" key="8">
    <source>
        <dbReference type="EMBL" id="KAB7791055.1"/>
    </source>
</evidence>
<evidence type="ECO:0000259" key="7">
    <source>
        <dbReference type="Pfam" id="PF02823"/>
    </source>
</evidence>
<keyword evidence="6" id="KW-0139">CF(1)</keyword>
<keyword evidence="3" id="KW-0813">Transport</keyword>
<reference evidence="8 9" key="1">
    <citation type="submission" date="2019-09" db="EMBL/GenBank/DDBJ databases">
        <title>Characterization of the phylogenetic diversity of two novel species belonging to the genus Bifidobacterium: Bifidobacterium cebidarum sp. nov. and Bifidobacterium leontopitheci sp. nov.</title>
        <authorList>
            <person name="Lugli G.A."/>
            <person name="Duranti S."/>
            <person name="Milani C."/>
            <person name="Turroni F."/>
            <person name="Ventura M."/>
        </authorList>
    </citation>
    <scope>NUCLEOTIDE SEQUENCE [LARGE SCALE GENOMIC DNA]</scope>
    <source>
        <strain evidence="8 9">LMG 31471</strain>
    </source>
</reference>
<dbReference type="InterPro" id="IPR001469">
    <property type="entry name" value="ATP_synth_F1_dsu/esu"/>
</dbReference>
<evidence type="ECO:0000256" key="5">
    <source>
        <dbReference type="ARBA" id="ARBA00023136"/>
    </source>
</evidence>
<name>A0A6I1GHE9_9BIFI</name>
<gene>
    <name evidence="8" type="ORF">F7D09_0411</name>
</gene>
<dbReference type="CDD" id="cd12152">
    <property type="entry name" value="F1-ATPase_delta"/>
    <property type="match status" value="1"/>
</dbReference>
<dbReference type="NCBIfam" id="NF009977">
    <property type="entry name" value="PRK13442.1"/>
    <property type="match status" value="1"/>
</dbReference>
<keyword evidence="9" id="KW-1185">Reference proteome</keyword>
<comment type="similarity">
    <text evidence="2">Belongs to the ATPase epsilon chain family.</text>
</comment>
<feature type="domain" description="ATP synthase F1 complex delta/epsilon subunit N-terminal" evidence="7">
    <location>
        <begin position="12"/>
        <end position="90"/>
    </location>
</feature>
<dbReference type="GO" id="GO:0005886">
    <property type="term" value="C:plasma membrane"/>
    <property type="evidence" value="ECO:0007669"/>
    <property type="project" value="UniProtKB-SubCell"/>
</dbReference>
<keyword evidence="5" id="KW-0472">Membrane</keyword>